<accession>A0AAE1PKC0</accession>
<organism evidence="2 3">
    <name type="scientific">Petrolisthes manimaculis</name>
    <dbReference type="NCBI Taxonomy" id="1843537"/>
    <lineage>
        <taxon>Eukaryota</taxon>
        <taxon>Metazoa</taxon>
        <taxon>Ecdysozoa</taxon>
        <taxon>Arthropoda</taxon>
        <taxon>Crustacea</taxon>
        <taxon>Multicrustacea</taxon>
        <taxon>Malacostraca</taxon>
        <taxon>Eumalacostraca</taxon>
        <taxon>Eucarida</taxon>
        <taxon>Decapoda</taxon>
        <taxon>Pleocyemata</taxon>
        <taxon>Anomura</taxon>
        <taxon>Galatheoidea</taxon>
        <taxon>Porcellanidae</taxon>
        <taxon>Petrolisthes</taxon>
    </lineage>
</organism>
<protein>
    <submittedName>
        <fullName evidence="2">Uncharacterized protein</fullName>
    </submittedName>
</protein>
<name>A0AAE1PKC0_9EUCA</name>
<keyword evidence="3" id="KW-1185">Reference proteome</keyword>
<comment type="caution">
    <text evidence="2">The sequence shown here is derived from an EMBL/GenBank/DDBJ whole genome shotgun (WGS) entry which is preliminary data.</text>
</comment>
<proteinExistence type="predicted"/>
<sequence>MTTAAGAPPLHRNKSDPTNRGNTLSAQSPFMRPHTHPASHHPLLTQPLSHPSLSLLPRPLQYLTPLKTTTSFCRIQTPI</sequence>
<reference evidence="2" key="1">
    <citation type="submission" date="2023-11" db="EMBL/GenBank/DDBJ databases">
        <title>Genome assemblies of two species of porcelain crab, Petrolisthes cinctipes and Petrolisthes manimaculis (Anomura: Porcellanidae).</title>
        <authorList>
            <person name="Angst P."/>
        </authorList>
    </citation>
    <scope>NUCLEOTIDE SEQUENCE</scope>
    <source>
        <strain evidence="2">PB745_02</strain>
        <tissue evidence="2">Gill</tissue>
    </source>
</reference>
<dbReference type="AlphaFoldDB" id="A0AAE1PKC0"/>
<feature type="region of interest" description="Disordered" evidence="1">
    <location>
        <begin position="1"/>
        <end position="50"/>
    </location>
</feature>
<dbReference type="Proteomes" id="UP001292094">
    <property type="component" value="Unassembled WGS sequence"/>
</dbReference>
<gene>
    <name evidence="2" type="ORF">Pmani_018414</name>
</gene>
<evidence type="ECO:0000256" key="1">
    <source>
        <dbReference type="SAM" id="MobiDB-lite"/>
    </source>
</evidence>
<evidence type="ECO:0000313" key="3">
    <source>
        <dbReference type="Proteomes" id="UP001292094"/>
    </source>
</evidence>
<feature type="compositionally biased region" description="Low complexity" evidence="1">
    <location>
        <begin position="40"/>
        <end position="50"/>
    </location>
</feature>
<feature type="compositionally biased region" description="Polar residues" evidence="1">
    <location>
        <begin position="16"/>
        <end position="28"/>
    </location>
</feature>
<evidence type="ECO:0000313" key="2">
    <source>
        <dbReference type="EMBL" id="KAK4309991.1"/>
    </source>
</evidence>
<dbReference type="EMBL" id="JAWZYT010001688">
    <property type="protein sequence ID" value="KAK4309991.1"/>
    <property type="molecule type" value="Genomic_DNA"/>
</dbReference>